<dbReference type="OrthoDB" id="337946at2759"/>
<dbReference type="GeneID" id="39980310"/>
<keyword evidence="2" id="KW-1185">Reference proteome</keyword>
<dbReference type="RefSeq" id="XP_028874975.1">
    <property type="nucleotide sequence ID" value="XM_029020531.1"/>
</dbReference>
<name>A0A1J4MHN3_9CRYT</name>
<accession>A0A1J4MHN3</accession>
<gene>
    <name evidence="1" type="ORF">cubi_03518</name>
</gene>
<evidence type="ECO:0000313" key="1">
    <source>
        <dbReference type="EMBL" id="OII73720.1"/>
    </source>
</evidence>
<reference evidence="1 2" key="1">
    <citation type="submission" date="2016-10" db="EMBL/GenBank/DDBJ databases">
        <title>Reductive evolution of mitochondrial metabolism and differential evolution of invasion-related proteins in Cryptosporidium.</title>
        <authorList>
            <person name="Liu S."/>
            <person name="Roellig D.M."/>
            <person name="Guo Y."/>
            <person name="Li N."/>
            <person name="Frace M.A."/>
            <person name="Tang K."/>
            <person name="Zhang L."/>
            <person name="Feng Y."/>
            <person name="Xiao L."/>
        </authorList>
    </citation>
    <scope>NUCLEOTIDE SEQUENCE [LARGE SCALE GENOMIC DNA]</scope>
    <source>
        <strain evidence="1">39726</strain>
    </source>
</reference>
<proteinExistence type="predicted"/>
<organism evidence="1 2">
    <name type="scientific">Cryptosporidium ubiquitum</name>
    <dbReference type="NCBI Taxonomy" id="857276"/>
    <lineage>
        <taxon>Eukaryota</taxon>
        <taxon>Sar</taxon>
        <taxon>Alveolata</taxon>
        <taxon>Apicomplexa</taxon>
        <taxon>Conoidasida</taxon>
        <taxon>Coccidia</taxon>
        <taxon>Eucoccidiorida</taxon>
        <taxon>Eimeriorina</taxon>
        <taxon>Cryptosporidiidae</taxon>
        <taxon>Cryptosporidium</taxon>
    </lineage>
</organism>
<sequence>MGTNSIFPKVKDIGEWQRLCSSYSFHTQEEYKLEWWLGVIEKFCDKKQSFLIEIDSLKAVAQEEFKCWPIEVLCLPNIFKGLLRRKKIVNLNYINKYMIKIWENAIEVEKRQSRSKVSIGFGWVRSIIGVFFNDVYFFETSENTLESDAFVCIPSLDKLSNKLLNDINRGLLGTISKITGMEELLILNNKFKDYLIRNFELCETAKNVLNDIIIWYFITYSPGEWLLKPFVVNKGNHIYVNAIKFSRSHSSFSKKEVEVYDTDIADILLKITEEDLQKSLKNLEEKFLFHDNKCKEYALNDQKQLAINHLKQRHQIEKALNEINEQLLVLSQSKVTLDTSNARISLLNALETSTNATRSIFDENEILKKLENINLIREEVEVTQESINSMIKSCVRDVSKNIETIPDDLEKELDEILQRNTYTPNIESNSKSQEFHSELETEKYQAINI</sequence>
<comment type="caution">
    <text evidence="1">The sequence shown here is derived from an EMBL/GenBank/DDBJ whole genome shotgun (WGS) entry which is preliminary data.</text>
</comment>
<evidence type="ECO:0000313" key="2">
    <source>
        <dbReference type="Proteomes" id="UP000186176"/>
    </source>
</evidence>
<dbReference type="AlphaFoldDB" id="A0A1J4MHN3"/>
<dbReference type="EMBL" id="LRBP01000014">
    <property type="protein sequence ID" value="OII73720.1"/>
    <property type="molecule type" value="Genomic_DNA"/>
</dbReference>
<protein>
    <submittedName>
        <fullName evidence="1">Uncharacterized protein</fullName>
    </submittedName>
</protein>
<dbReference type="GO" id="GO:0007034">
    <property type="term" value="P:vacuolar transport"/>
    <property type="evidence" value="ECO:0007669"/>
    <property type="project" value="InterPro"/>
</dbReference>
<dbReference type="Pfam" id="PF03357">
    <property type="entry name" value="Snf7"/>
    <property type="match status" value="1"/>
</dbReference>
<dbReference type="Proteomes" id="UP000186176">
    <property type="component" value="Unassembled WGS sequence"/>
</dbReference>
<dbReference type="VEuPathDB" id="CryptoDB:cubi_03518"/>
<dbReference type="InterPro" id="IPR005024">
    <property type="entry name" value="Snf7_fam"/>
</dbReference>